<dbReference type="PANTHER" id="PTHR10367:SF17">
    <property type="entry name" value="MRNA-CAPPING ENZYME"/>
    <property type="match status" value="1"/>
</dbReference>
<proteinExistence type="predicted"/>
<evidence type="ECO:0000259" key="1">
    <source>
        <dbReference type="Pfam" id="PF01331"/>
    </source>
</evidence>
<dbReference type="GO" id="GO:0004484">
    <property type="term" value="F:mRNA guanylyltransferase activity"/>
    <property type="evidence" value="ECO:0007669"/>
    <property type="project" value="InterPro"/>
</dbReference>
<dbReference type="InParanoid" id="D8MA88"/>
<reference evidence="2" key="1">
    <citation type="submission" date="2010-02" db="EMBL/GenBank/DDBJ databases">
        <title>Sequencing and annotation of the Blastocystis hominis genome.</title>
        <authorList>
            <person name="Wincker P."/>
        </authorList>
    </citation>
    <scope>NUCLEOTIDE SEQUENCE</scope>
    <source>
        <strain evidence="2">Singapore isolate B</strain>
    </source>
</reference>
<dbReference type="GeneID" id="24922979"/>
<gene>
    <name evidence="2" type="ORF">GSBLH_T00006855001</name>
</gene>
<dbReference type="Pfam" id="PF01331">
    <property type="entry name" value="mRNA_cap_enzyme"/>
    <property type="match status" value="1"/>
</dbReference>
<name>D8MA88_BLAHO</name>
<dbReference type="PANTHER" id="PTHR10367">
    <property type="entry name" value="MRNA-CAPPING ENZYME"/>
    <property type="match status" value="1"/>
</dbReference>
<dbReference type="Gene3D" id="3.30.470.30">
    <property type="entry name" value="DNA ligase/mRNA capping enzyme"/>
    <property type="match status" value="1"/>
</dbReference>
<dbReference type="RefSeq" id="XP_012899025.1">
    <property type="nucleotide sequence ID" value="XM_013043571.1"/>
</dbReference>
<dbReference type="Proteomes" id="UP000008312">
    <property type="component" value="Unassembled WGS sequence"/>
</dbReference>
<organism evidence="2">
    <name type="scientific">Blastocystis hominis</name>
    <dbReference type="NCBI Taxonomy" id="12968"/>
    <lineage>
        <taxon>Eukaryota</taxon>
        <taxon>Sar</taxon>
        <taxon>Stramenopiles</taxon>
        <taxon>Bigyra</taxon>
        <taxon>Opalozoa</taxon>
        <taxon>Opalinata</taxon>
        <taxon>Blastocystidae</taxon>
        <taxon>Blastocystis</taxon>
    </lineage>
</organism>
<keyword evidence="3" id="KW-1185">Reference proteome</keyword>
<evidence type="ECO:0000313" key="3">
    <source>
        <dbReference type="Proteomes" id="UP000008312"/>
    </source>
</evidence>
<dbReference type="GO" id="GO:0005524">
    <property type="term" value="F:ATP binding"/>
    <property type="evidence" value="ECO:0007669"/>
    <property type="project" value="InterPro"/>
</dbReference>
<evidence type="ECO:0000313" key="2">
    <source>
        <dbReference type="EMBL" id="CBK24977.2"/>
    </source>
</evidence>
<dbReference type="EMBL" id="FN668689">
    <property type="protein sequence ID" value="CBK24977.2"/>
    <property type="molecule type" value="Genomic_DNA"/>
</dbReference>
<sequence>MCSWLPRGERVFFFIENGNGVLIKTENGVNSMRCILPQTFLDAKNHPHNHTLCDGIIVHEKKLNPPILRLLLLDVLYINGMSLKTLPFVQRIHALKKEVLNKIHERKELEKEKTQQAEVKSIGYRECWPIDQLKKIKQSLLPSLTHDNDGISVFDAKAPYVYGDTESRYWKYVGDLD</sequence>
<dbReference type="OrthoDB" id="200924at2759"/>
<dbReference type="SUPFAM" id="SSF56091">
    <property type="entry name" value="DNA ligase/mRNA capping enzyme, catalytic domain"/>
    <property type="match status" value="1"/>
</dbReference>
<dbReference type="InterPro" id="IPR001339">
    <property type="entry name" value="mRNA_cap_enzyme_adenylation"/>
</dbReference>
<feature type="domain" description="mRNA capping enzyme adenylation" evidence="1">
    <location>
        <begin position="2"/>
        <end position="166"/>
    </location>
</feature>
<dbReference type="AlphaFoldDB" id="D8MA88"/>
<accession>D8MA88</accession>
<protein>
    <recommendedName>
        <fullName evidence="1">mRNA capping enzyme adenylation domain-containing protein</fullName>
    </recommendedName>
</protein>
<dbReference type="InterPro" id="IPR051029">
    <property type="entry name" value="mRNA_Capping_Enz/RNA_Phosphat"/>
</dbReference>
<dbReference type="GO" id="GO:0006370">
    <property type="term" value="P:7-methylguanosine mRNA capping"/>
    <property type="evidence" value="ECO:0007669"/>
    <property type="project" value="InterPro"/>
</dbReference>